<evidence type="ECO:0000256" key="8">
    <source>
        <dbReference type="SAM" id="Phobius"/>
    </source>
</evidence>
<dbReference type="GO" id="GO:0008528">
    <property type="term" value="F:G protein-coupled peptide receptor activity"/>
    <property type="evidence" value="ECO:0007669"/>
    <property type="project" value="TreeGrafter"/>
</dbReference>
<dbReference type="InterPro" id="IPR036445">
    <property type="entry name" value="GPCR_2_extracell_dom_sf"/>
</dbReference>
<feature type="non-terminal residue" evidence="10">
    <location>
        <position position="318"/>
    </location>
</feature>
<keyword evidence="11" id="KW-1185">Reference proteome</keyword>
<feature type="domain" description="G-protein coupled receptors family 2 profile 2" evidence="9">
    <location>
        <begin position="57"/>
        <end position="308"/>
    </location>
</feature>
<dbReference type="SUPFAM" id="SSF111418">
    <property type="entry name" value="Hormone receptor domain"/>
    <property type="match status" value="1"/>
</dbReference>
<comment type="subcellular location">
    <subcellularLocation>
        <location evidence="1">Membrane</location>
        <topology evidence="1">Multi-pass membrane protein</topology>
    </subcellularLocation>
</comment>
<dbReference type="GO" id="GO:0005886">
    <property type="term" value="C:plasma membrane"/>
    <property type="evidence" value="ECO:0007669"/>
    <property type="project" value="TreeGrafter"/>
</dbReference>
<gene>
    <name evidence="10" type="ORF">CUNI_LOCUS8761</name>
</gene>
<dbReference type="GO" id="GO:0007166">
    <property type="term" value="P:cell surface receptor signaling pathway"/>
    <property type="evidence" value="ECO:0007669"/>
    <property type="project" value="InterPro"/>
</dbReference>
<keyword evidence="5 8" id="KW-0472">Membrane</keyword>
<keyword evidence="4" id="KW-0297">G-protein coupled receptor</keyword>
<dbReference type="InterPro" id="IPR017981">
    <property type="entry name" value="GPCR_2-like_7TM"/>
</dbReference>
<proteinExistence type="predicted"/>
<comment type="caution">
    <text evidence="10">The sequence shown here is derived from an EMBL/GenBank/DDBJ whole genome shotgun (WGS) entry which is preliminary data.</text>
</comment>
<evidence type="ECO:0000256" key="1">
    <source>
        <dbReference type="ARBA" id="ARBA00004141"/>
    </source>
</evidence>
<feature type="transmembrane region" description="Helical" evidence="8">
    <location>
        <begin position="208"/>
        <end position="231"/>
    </location>
</feature>
<dbReference type="PANTHER" id="PTHR45620">
    <property type="entry name" value="PDF RECEPTOR-LIKE PROTEIN-RELATED"/>
    <property type="match status" value="1"/>
</dbReference>
<dbReference type="PANTHER" id="PTHR45620:SF40">
    <property type="entry name" value="CORTICOTROPIN-RELEASING FACTOR RECEPTOR 2-LIKE ISOFORM X1"/>
    <property type="match status" value="1"/>
</dbReference>
<evidence type="ECO:0000256" key="5">
    <source>
        <dbReference type="ARBA" id="ARBA00023136"/>
    </source>
</evidence>
<keyword evidence="7" id="KW-0807">Transducer</keyword>
<feature type="transmembrane region" description="Helical" evidence="8">
    <location>
        <begin position="60"/>
        <end position="82"/>
    </location>
</feature>
<dbReference type="Gene3D" id="4.10.1240.10">
    <property type="entry name" value="GPCR, family 2, extracellular hormone receptor domain"/>
    <property type="match status" value="1"/>
</dbReference>
<dbReference type="Proteomes" id="UP000678393">
    <property type="component" value="Unassembled WGS sequence"/>
</dbReference>
<evidence type="ECO:0000313" key="10">
    <source>
        <dbReference type="EMBL" id="CAG5123203.1"/>
    </source>
</evidence>
<feature type="non-terminal residue" evidence="10">
    <location>
        <position position="1"/>
    </location>
</feature>
<feature type="transmembrane region" description="Helical" evidence="8">
    <location>
        <begin position="252"/>
        <end position="272"/>
    </location>
</feature>
<dbReference type="InterPro" id="IPR000832">
    <property type="entry name" value="GPCR_2_secretin-like"/>
</dbReference>
<dbReference type="Pfam" id="PF00002">
    <property type="entry name" value="7tm_2"/>
    <property type="match status" value="1"/>
</dbReference>
<sequence length="318" mass="36543">LLAFRTCLEDGSWQDNWTNYTACLQVDLSKNESFLAATYTPKIQIENPQYVQLILVLKDIMIVTTIMSLLFLVIAFFIFSCFRSLQCSRNSIHKNLVGSFIFRFILVIVQFQPYMTGTGPSYRDLDWLCKTVLSLHQYFQMANFAWMLVEGIYLHNRLVVSVFPSAAPFKLFYFIGWGVPLFITSLWAALMQHFYEDTCWIGFAQYPLIFILAVPILLALMVNSAFLVNIIRVLVVKLRTNNLVESRRMRKAIKATVVLLPLLGVANLLFLVQPVKEGTLVMSVYRVINGLLPSLQERPSSVVRCKWLSFLVTKRSHV</sequence>
<dbReference type="InterPro" id="IPR050332">
    <property type="entry name" value="GPCR_2"/>
</dbReference>
<protein>
    <recommendedName>
        <fullName evidence="9">G-protein coupled receptors family 2 profile 2 domain-containing protein</fullName>
    </recommendedName>
</protein>
<accession>A0A8S3Z140</accession>
<dbReference type="EMBL" id="CAJHNH020001469">
    <property type="protein sequence ID" value="CAG5123203.1"/>
    <property type="molecule type" value="Genomic_DNA"/>
</dbReference>
<dbReference type="AlphaFoldDB" id="A0A8S3Z140"/>
<dbReference type="Gene3D" id="1.20.1070.10">
    <property type="entry name" value="Rhodopsin 7-helix transmembrane proteins"/>
    <property type="match status" value="1"/>
</dbReference>
<evidence type="ECO:0000256" key="4">
    <source>
        <dbReference type="ARBA" id="ARBA00023040"/>
    </source>
</evidence>
<feature type="transmembrane region" description="Helical" evidence="8">
    <location>
        <begin position="94"/>
        <end position="115"/>
    </location>
</feature>
<evidence type="ECO:0000313" key="11">
    <source>
        <dbReference type="Proteomes" id="UP000678393"/>
    </source>
</evidence>
<evidence type="ECO:0000256" key="7">
    <source>
        <dbReference type="ARBA" id="ARBA00023224"/>
    </source>
</evidence>
<dbReference type="GO" id="GO:0007188">
    <property type="term" value="P:adenylate cyclase-modulating G protein-coupled receptor signaling pathway"/>
    <property type="evidence" value="ECO:0007669"/>
    <property type="project" value="TreeGrafter"/>
</dbReference>
<evidence type="ECO:0000256" key="2">
    <source>
        <dbReference type="ARBA" id="ARBA00022692"/>
    </source>
</evidence>
<feature type="transmembrane region" description="Helical" evidence="8">
    <location>
        <begin position="135"/>
        <end position="155"/>
    </location>
</feature>
<dbReference type="PROSITE" id="PS50261">
    <property type="entry name" value="G_PROTEIN_RECEP_F2_4"/>
    <property type="match status" value="1"/>
</dbReference>
<reference evidence="10" key="1">
    <citation type="submission" date="2021-04" db="EMBL/GenBank/DDBJ databases">
        <authorList>
            <consortium name="Molecular Ecology Group"/>
        </authorList>
    </citation>
    <scope>NUCLEOTIDE SEQUENCE</scope>
</reference>
<keyword evidence="6" id="KW-0675">Receptor</keyword>
<name>A0A8S3Z140_9EUPU</name>
<evidence type="ECO:0000256" key="3">
    <source>
        <dbReference type="ARBA" id="ARBA00022989"/>
    </source>
</evidence>
<feature type="transmembrane region" description="Helical" evidence="8">
    <location>
        <begin position="167"/>
        <end position="188"/>
    </location>
</feature>
<dbReference type="PRINTS" id="PR00249">
    <property type="entry name" value="GPCRSECRETIN"/>
</dbReference>
<evidence type="ECO:0000259" key="9">
    <source>
        <dbReference type="PROSITE" id="PS50261"/>
    </source>
</evidence>
<dbReference type="OrthoDB" id="5967113at2759"/>
<evidence type="ECO:0000256" key="6">
    <source>
        <dbReference type="ARBA" id="ARBA00023170"/>
    </source>
</evidence>
<organism evidence="10 11">
    <name type="scientific">Candidula unifasciata</name>
    <dbReference type="NCBI Taxonomy" id="100452"/>
    <lineage>
        <taxon>Eukaryota</taxon>
        <taxon>Metazoa</taxon>
        <taxon>Spiralia</taxon>
        <taxon>Lophotrochozoa</taxon>
        <taxon>Mollusca</taxon>
        <taxon>Gastropoda</taxon>
        <taxon>Heterobranchia</taxon>
        <taxon>Euthyneura</taxon>
        <taxon>Panpulmonata</taxon>
        <taxon>Eupulmonata</taxon>
        <taxon>Stylommatophora</taxon>
        <taxon>Helicina</taxon>
        <taxon>Helicoidea</taxon>
        <taxon>Geomitridae</taxon>
        <taxon>Candidula</taxon>
    </lineage>
</organism>
<keyword evidence="2 8" id="KW-0812">Transmembrane</keyword>
<keyword evidence="3 8" id="KW-1133">Transmembrane helix</keyword>